<reference evidence="3" key="1">
    <citation type="submission" date="2017-02" db="EMBL/GenBank/DDBJ databases">
        <title>Natronthermophilus aegyptiacus gen. nov.,sp. nov., an aerobic, extremely halophilic alkalithermophilic archaeon isolated from the athalassohaline Wadi An Natrun, Egypt.</title>
        <authorList>
            <person name="Zhao B."/>
        </authorList>
    </citation>
    <scope>NUCLEOTIDE SEQUENCE [LARGE SCALE GENOMIC DNA]</scope>
    <source>
        <strain evidence="3">JW/NM-HA 15</strain>
    </source>
</reference>
<dbReference type="InterPro" id="IPR006015">
    <property type="entry name" value="Universal_stress_UspA"/>
</dbReference>
<keyword evidence="3" id="KW-1185">Reference proteome</keyword>
<sequence length="129" mass="13545">MHFLAGTDSVHTTAAICDYLETRVSAGDTVTVAAAASRNDPATRRDRQEALNVAPVRLGGVCVVETDLRVGDPAPTLLEIAEEVDADELVVGAHAGDPEADRVVGSTARTVLEEATRPVVVAPIPEFEE</sequence>
<evidence type="ECO:0000313" key="2">
    <source>
        <dbReference type="EMBL" id="ARS90280.1"/>
    </source>
</evidence>
<protein>
    <submittedName>
        <fullName evidence="2">Universal stress protein UspA</fullName>
    </submittedName>
</protein>
<proteinExistence type="predicted"/>
<dbReference type="InterPro" id="IPR014729">
    <property type="entry name" value="Rossmann-like_a/b/a_fold"/>
</dbReference>
<dbReference type="GeneID" id="32894704"/>
<dbReference type="KEGG" id="naj:B1756_11465"/>
<dbReference type="Gene3D" id="3.40.50.620">
    <property type="entry name" value="HUPs"/>
    <property type="match status" value="1"/>
</dbReference>
<dbReference type="PRINTS" id="PR01438">
    <property type="entry name" value="UNVRSLSTRESS"/>
</dbReference>
<organism evidence="2 3">
    <name type="scientific">Natrarchaeobaculum aegyptiacum</name>
    <dbReference type="NCBI Taxonomy" id="745377"/>
    <lineage>
        <taxon>Archaea</taxon>
        <taxon>Methanobacteriati</taxon>
        <taxon>Methanobacteriota</taxon>
        <taxon>Stenosarchaea group</taxon>
        <taxon>Halobacteria</taxon>
        <taxon>Halobacteriales</taxon>
        <taxon>Natrialbaceae</taxon>
        <taxon>Natrarchaeobaculum</taxon>
    </lineage>
</organism>
<feature type="domain" description="UspA" evidence="1">
    <location>
        <begin position="36"/>
        <end position="122"/>
    </location>
</feature>
<dbReference type="RefSeq" id="WP_086888656.1">
    <property type="nucleotide sequence ID" value="NZ_CP019893.1"/>
</dbReference>
<gene>
    <name evidence="2" type="ORF">B1756_11465</name>
</gene>
<dbReference type="Pfam" id="PF00582">
    <property type="entry name" value="Usp"/>
    <property type="match status" value="1"/>
</dbReference>
<dbReference type="InterPro" id="IPR006016">
    <property type="entry name" value="UspA"/>
</dbReference>
<dbReference type="OrthoDB" id="157454at2157"/>
<accession>A0A2Z2HSX4</accession>
<evidence type="ECO:0000313" key="3">
    <source>
        <dbReference type="Proteomes" id="UP000250088"/>
    </source>
</evidence>
<dbReference type="EMBL" id="CP019893">
    <property type="protein sequence ID" value="ARS90280.1"/>
    <property type="molecule type" value="Genomic_DNA"/>
</dbReference>
<dbReference type="SUPFAM" id="SSF52402">
    <property type="entry name" value="Adenine nucleotide alpha hydrolases-like"/>
    <property type="match status" value="1"/>
</dbReference>
<evidence type="ECO:0000259" key="1">
    <source>
        <dbReference type="Pfam" id="PF00582"/>
    </source>
</evidence>
<dbReference type="CDD" id="cd00293">
    <property type="entry name" value="USP-like"/>
    <property type="match status" value="1"/>
</dbReference>
<dbReference type="Proteomes" id="UP000250088">
    <property type="component" value="Chromosome"/>
</dbReference>
<dbReference type="AlphaFoldDB" id="A0A2Z2HSX4"/>
<name>A0A2Z2HSX4_9EURY</name>